<feature type="transmembrane region" description="Helical" evidence="7">
    <location>
        <begin position="6"/>
        <end position="26"/>
    </location>
</feature>
<organism evidence="9">
    <name type="scientific">Vecturithrix granuli</name>
    <dbReference type="NCBI Taxonomy" id="1499967"/>
    <lineage>
        <taxon>Bacteria</taxon>
        <taxon>Candidatus Moduliflexota</taxon>
        <taxon>Candidatus Vecturitrichia</taxon>
        <taxon>Candidatus Vecturitrichales</taxon>
        <taxon>Candidatus Vecturitrichaceae</taxon>
        <taxon>Candidatus Vecturithrix</taxon>
    </lineage>
</organism>
<evidence type="ECO:0000313" key="10">
    <source>
        <dbReference type="Proteomes" id="UP000030661"/>
    </source>
</evidence>
<dbReference type="Proteomes" id="UP000030661">
    <property type="component" value="Unassembled WGS sequence"/>
</dbReference>
<keyword evidence="3" id="KW-0997">Cell inner membrane</keyword>
<dbReference type="STRING" id="1499967.U27_03079"/>
<dbReference type="PIRSF" id="PIRSF006066">
    <property type="entry name" value="HI0050"/>
    <property type="match status" value="1"/>
</dbReference>
<feature type="transmembrane region" description="Helical" evidence="7">
    <location>
        <begin position="175"/>
        <end position="199"/>
    </location>
</feature>
<evidence type="ECO:0000256" key="3">
    <source>
        <dbReference type="ARBA" id="ARBA00022519"/>
    </source>
</evidence>
<protein>
    <submittedName>
        <fullName evidence="9">C4-dicarboxylate transporter, large subunit</fullName>
    </submittedName>
</protein>
<comment type="subcellular location">
    <subcellularLocation>
        <location evidence="1">Cell inner membrane</location>
        <topology evidence="1">Multi-pass membrane protein</topology>
    </subcellularLocation>
</comment>
<keyword evidence="6 7" id="KW-0472">Membrane</keyword>
<evidence type="ECO:0000256" key="4">
    <source>
        <dbReference type="ARBA" id="ARBA00022692"/>
    </source>
</evidence>
<name>A0A081BUW2_VECG1</name>
<feature type="transmembrane region" description="Helical" evidence="7">
    <location>
        <begin position="140"/>
        <end position="163"/>
    </location>
</feature>
<dbReference type="NCBIfam" id="TIGR00786">
    <property type="entry name" value="dctM"/>
    <property type="match status" value="1"/>
</dbReference>
<feature type="transmembrane region" description="Helical" evidence="7">
    <location>
        <begin position="364"/>
        <end position="387"/>
    </location>
</feature>
<dbReference type="AlphaFoldDB" id="A0A081BUW2"/>
<dbReference type="GO" id="GO:0005886">
    <property type="term" value="C:plasma membrane"/>
    <property type="evidence" value="ECO:0007669"/>
    <property type="project" value="UniProtKB-SubCell"/>
</dbReference>
<feature type="transmembrane region" description="Helical" evidence="7">
    <location>
        <begin position="219"/>
        <end position="241"/>
    </location>
</feature>
<feature type="transmembrane region" description="Helical" evidence="7">
    <location>
        <begin position="286"/>
        <end position="308"/>
    </location>
</feature>
<proteinExistence type="predicted"/>
<dbReference type="Pfam" id="PF06808">
    <property type="entry name" value="DctM"/>
    <property type="match status" value="1"/>
</dbReference>
<dbReference type="GO" id="GO:0022857">
    <property type="term" value="F:transmembrane transporter activity"/>
    <property type="evidence" value="ECO:0007669"/>
    <property type="project" value="TreeGrafter"/>
</dbReference>
<evidence type="ECO:0000256" key="6">
    <source>
        <dbReference type="ARBA" id="ARBA00023136"/>
    </source>
</evidence>
<sequence length="433" mass="46538">MELLTVSLTLVGLLILFLGGGVWIGISLFLVGLGGFTFFLDIPAGIIMANVVWNNTSGSAMMALPLFVFMGEILFRSRISENLFKGLSPWMDRIPGRLIHVNIFASALFAAVSGSSAATTATVGKITLAEFKKRNYHQKLSIGSLAGAGTLGFLIPPSMMMLVYGIMADVSIGKLFIAGFIPGILIALVFSGYVMYRAILNGGVAPRSGIEYTWTDRLHSIPLLAPVFILVLAVLGSIYTGWATPTEAAAVGVVGSLFFAGISRSLNWEVFKEALMGSVKTSCMIMWIVCGAAYLSVAVGYLGITRSLSEYIASLDLSPYLLIFILSIMYIGMGCLLDGFSMIVMSLPITLPLITQAGFDPIWFGIYLVIMIELAQITPPVGFNLFVIKSLTDWEIGEIAVAALPFFIILCLVTAVITVFPGIVLYLPGLMVR</sequence>
<feature type="transmembrane region" description="Helical" evidence="7">
    <location>
        <begin position="98"/>
        <end position="120"/>
    </location>
</feature>
<evidence type="ECO:0000256" key="5">
    <source>
        <dbReference type="ARBA" id="ARBA00022989"/>
    </source>
</evidence>
<dbReference type="PANTHER" id="PTHR33362">
    <property type="entry name" value="SIALIC ACID TRAP TRANSPORTER PERMEASE PROTEIN SIAT-RELATED"/>
    <property type="match status" value="1"/>
</dbReference>
<keyword evidence="4 7" id="KW-0812">Transmembrane</keyword>
<accession>A0A081BUW2</accession>
<feature type="transmembrane region" description="Helical" evidence="7">
    <location>
        <begin position="399"/>
        <end position="427"/>
    </location>
</feature>
<feature type="transmembrane region" description="Helical" evidence="7">
    <location>
        <begin position="33"/>
        <end position="53"/>
    </location>
</feature>
<dbReference type="HOGENOM" id="CLU_019824_4_0_0"/>
<evidence type="ECO:0000256" key="7">
    <source>
        <dbReference type="SAM" id="Phobius"/>
    </source>
</evidence>
<evidence type="ECO:0000256" key="2">
    <source>
        <dbReference type="ARBA" id="ARBA00022475"/>
    </source>
</evidence>
<feature type="domain" description="TRAP C4-dicarboxylate transport system permease DctM subunit" evidence="8">
    <location>
        <begin position="12"/>
        <end position="423"/>
    </location>
</feature>
<evidence type="ECO:0000256" key="1">
    <source>
        <dbReference type="ARBA" id="ARBA00004429"/>
    </source>
</evidence>
<keyword evidence="2" id="KW-1003">Cell membrane</keyword>
<feature type="transmembrane region" description="Helical" evidence="7">
    <location>
        <begin position="320"/>
        <end position="344"/>
    </location>
</feature>
<dbReference type="InterPro" id="IPR004681">
    <property type="entry name" value="TRAP_DctM"/>
</dbReference>
<feature type="transmembrane region" description="Helical" evidence="7">
    <location>
        <begin position="248"/>
        <end position="266"/>
    </location>
</feature>
<dbReference type="eggNOG" id="COG1593">
    <property type="taxonomic scope" value="Bacteria"/>
</dbReference>
<reference evidence="9" key="1">
    <citation type="journal article" date="2015" name="PeerJ">
        <title>First genomic representation of candidate bacterial phylum KSB3 points to enhanced environmental sensing as a trigger of wastewater bulking.</title>
        <authorList>
            <person name="Sekiguchi Y."/>
            <person name="Ohashi A."/>
            <person name="Parks D.H."/>
            <person name="Yamauchi T."/>
            <person name="Tyson G.W."/>
            <person name="Hugenholtz P."/>
        </authorList>
    </citation>
    <scope>NUCLEOTIDE SEQUENCE [LARGE SCALE GENOMIC DNA]</scope>
</reference>
<keyword evidence="10" id="KW-1185">Reference proteome</keyword>
<dbReference type="PANTHER" id="PTHR33362:SF5">
    <property type="entry name" value="C4-DICARBOXYLATE TRAP TRANSPORTER LARGE PERMEASE PROTEIN DCTM"/>
    <property type="match status" value="1"/>
</dbReference>
<evidence type="ECO:0000313" key="9">
    <source>
        <dbReference type="EMBL" id="GAK56117.1"/>
    </source>
</evidence>
<evidence type="ECO:0000259" key="8">
    <source>
        <dbReference type="Pfam" id="PF06808"/>
    </source>
</evidence>
<dbReference type="InterPro" id="IPR010656">
    <property type="entry name" value="DctM"/>
</dbReference>
<dbReference type="EMBL" id="DF820464">
    <property type="protein sequence ID" value="GAK56117.1"/>
    <property type="molecule type" value="Genomic_DNA"/>
</dbReference>
<keyword evidence="5 7" id="KW-1133">Transmembrane helix</keyword>
<gene>
    <name evidence="9" type="ORF">U27_03079</name>
</gene>